<feature type="binding site" evidence="9 12">
    <location>
        <position position="134"/>
    </location>
    <ligand>
        <name>substrate</name>
    </ligand>
</feature>
<comment type="subunit">
    <text evidence="9">Monomer.</text>
</comment>
<feature type="binding site" evidence="9 13">
    <location>
        <position position="448"/>
    </location>
    <ligand>
        <name>Mn(2+)</name>
        <dbReference type="ChEBI" id="CHEBI:29035"/>
        <label>2</label>
    </ligand>
</feature>
<dbReference type="InterPro" id="IPR017850">
    <property type="entry name" value="Alkaline_phosphatase_core_sf"/>
</dbReference>
<feature type="binding site" evidence="9 13">
    <location>
        <position position="411"/>
    </location>
    <ligand>
        <name>Mn(2+)</name>
        <dbReference type="ChEBI" id="CHEBI:29035"/>
        <label>1</label>
    </ligand>
</feature>
<feature type="binding site" evidence="9 13">
    <location>
        <position position="449"/>
    </location>
    <ligand>
        <name>Mn(2+)</name>
        <dbReference type="ChEBI" id="CHEBI:29035"/>
        <label>2</label>
    </ligand>
</feature>
<dbReference type="InterPro" id="IPR011258">
    <property type="entry name" value="BPG-indep_PGM_N"/>
</dbReference>
<organism evidence="16 17">
    <name type="scientific">Oceanibaculum pacificum</name>
    <dbReference type="NCBI Taxonomy" id="580166"/>
    <lineage>
        <taxon>Bacteria</taxon>
        <taxon>Pseudomonadati</taxon>
        <taxon>Pseudomonadota</taxon>
        <taxon>Alphaproteobacteria</taxon>
        <taxon>Rhodospirillales</taxon>
        <taxon>Oceanibaculaceae</taxon>
        <taxon>Oceanibaculum</taxon>
    </lineage>
</organism>
<feature type="domain" description="BPG-independent PGAM N-terminal" evidence="15">
    <location>
        <begin position="93"/>
        <end position="301"/>
    </location>
</feature>
<dbReference type="GO" id="GO:0005829">
    <property type="term" value="C:cytosol"/>
    <property type="evidence" value="ECO:0007669"/>
    <property type="project" value="TreeGrafter"/>
</dbReference>
<evidence type="ECO:0000256" key="7">
    <source>
        <dbReference type="ARBA" id="ARBA00023211"/>
    </source>
</evidence>
<name>A0A154W4L3_9PROT</name>
<feature type="binding site" evidence="9 12">
    <location>
        <begin position="264"/>
        <end position="267"/>
    </location>
    <ligand>
        <name>substrate</name>
    </ligand>
</feature>
<dbReference type="Proteomes" id="UP000076400">
    <property type="component" value="Unassembled WGS sequence"/>
</dbReference>
<evidence type="ECO:0000256" key="1">
    <source>
        <dbReference type="ARBA" id="ARBA00000370"/>
    </source>
</evidence>
<dbReference type="EMBL" id="LPXN01000105">
    <property type="protein sequence ID" value="KZD08403.1"/>
    <property type="molecule type" value="Genomic_DNA"/>
</dbReference>
<evidence type="ECO:0000256" key="10">
    <source>
        <dbReference type="NCBIfam" id="TIGR01307"/>
    </source>
</evidence>
<comment type="cofactor">
    <cofactor evidence="9">
        <name>Mn(2+)</name>
        <dbReference type="ChEBI" id="CHEBI:29035"/>
    </cofactor>
    <text evidence="9">Binds 2 manganese ions per subunit.</text>
</comment>
<dbReference type="GO" id="GO:0006007">
    <property type="term" value="P:glucose catabolic process"/>
    <property type="evidence" value="ECO:0007669"/>
    <property type="project" value="InterPro"/>
</dbReference>
<dbReference type="STRING" id="580166.AUP43_01900"/>
<feature type="domain" description="Metalloenzyme" evidence="14">
    <location>
        <begin position="16"/>
        <end position="505"/>
    </location>
</feature>
<dbReference type="InterPro" id="IPR006124">
    <property type="entry name" value="Metalloenzyme"/>
</dbReference>
<dbReference type="EC" id="5.4.2.12" evidence="9 10"/>
<comment type="caution">
    <text evidence="16">The sequence shown here is derived from an EMBL/GenBank/DDBJ whole genome shotgun (WGS) entry which is preliminary data.</text>
</comment>
<reference evidence="16 17" key="1">
    <citation type="submission" date="2015-12" db="EMBL/GenBank/DDBJ databases">
        <title>Genome sequence of Oceanibaculum pacificum MCCC 1A02656.</title>
        <authorList>
            <person name="Lu L."/>
            <person name="Lai Q."/>
            <person name="Shao Z."/>
            <person name="Qian P."/>
        </authorList>
    </citation>
    <scope>NUCLEOTIDE SEQUENCE [LARGE SCALE GENOMIC DNA]</scope>
    <source>
        <strain evidence="16 17">MCCC 1A02656</strain>
    </source>
</reference>
<dbReference type="PANTHER" id="PTHR31637">
    <property type="entry name" value="2,3-BISPHOSPHOGLYCERATE-INDEPENDENT PHOSPHOGLYCERATE MUTASE"/>
    <property type="match status" value="1"/>
</dbReference>
<keyword evidence="6 9" id="KW-0324">Glycolysis</keyword>
<feature type="active site" description="Phosphoserine intermediate" evidence="9 11">
    <location>
        <position position="73"/>
    </location>
</feature>
<keyword evidence="5 9" id="KW-0479">Metal-binding</keyword>
<comment type="function">
    <text evidence="2 9">Catalyzes the interconversion of 2-phosphoglycerate and 3-phosphoglycerate.</text>
</comment>
<feature type="binding site" evidence="9 13">
    <location>
        <position position="467"/>
    </location>
    <ligand>
        <name>Mn(2+)</name>
        <dbReference type="ChEBI" id="CHEBI:29035"/>
        <label>1</label>
    </ligand>
</feature>
<feature type="binding site" evidence="9 12">
    <location>
        <position position="199"/>
    </location>
    <ligand>
        <name>substrate</name>
    </ligand>
</feature>
<evidence type="ECO:0000256" key="8">
    <source>
        <dbReference type="ARBA" id="ARBA00023235"/>
    </source>
</evidence>
<evidence type="ECO:0000313" key="17">
    <source>
        <dbReference type="Proteomes" id="UP000076400"/>
    </source>
</evidence>
<evidence type="ECO:0000259" key="14">
    <source>
        <dbReference type="Pfam" id="PF01676"/>
    </source>
</evidence>
<dbReference type="Pfam" id="PF06415">
    <property type="entry name" value="iPGM_N"/>
    <property type="match status" value="1"/>
</dbReference>
<dbReference type="InterPro" id="IPR036646">
    <property type="entry name" value="PGAM_B_sf"/>
</dbReference>
<dbReference type="Gene3D" id="3.40.720.10">
    <property type="entry name" value="Alkaline Phosphatase, subunit A"/>
    <property type="match status" value="1"/>
</dbReference>
<keyword evidence="17" id="KW-1185">Reference proteome</keyword>
<feature type="binding site" evidence="9 13">
    <location>
        <position position="23"/>
    </location>
    <ligand>
        <name>Mn(2+)</name>
        <dbReference type="ChEBI" id="CHEBI:29035"/>
        <label>2</label>
    </ligand>
</feature>
<proteinExistence type="inferred from homology"/>
<comment type="pathway">
    <text evidence="3 9">Carbohydrate degradation; glycolysis; pyruvate from D-glyceraldehyde 3-phosphate: step 3/5.</text>
</comment>
<protein>
    <recommendedName>
        <fullName evidence="9 10">2,3-bisphosphoglycerate-independent phosphoglycerate mutase</fullName>
        <shortName evidence="9">BPG-independent PGAM</shortName>
        <shortName evidence="9">Phosphoglyceromutase</shortName>
        <shortName evidence="9">iPGM</shortName>
        <ecNumber evidence="9 10">5.4.2.12</ecNumber>
    </recommendedName>
</protein>
<dbReference type="FunFam" id="3.40.1450.10:FF:000002">
    <property type="entry name" value="2,3-bisphosphoglycerate-independent phosphoglycerate mutase"/>
    <property type="match status" value="1"/>
</dbReference>
<dbReference type="PANTHER" id="PTHR31637:SF0">
    <property type="entry name" value="2,3-BISPHOSPHOGLYCERATE-INDEPENDENT PHOSPHOGLYCERATE MUTASE"/>
    <property type="match status" value="1"/>
</dbReference>
<evidence type="ECO:0000256" key="4">
    <source>
        <dbReference type="ARBA" id="ARBA00008819"/>
    </source>
</evidence>
<dbReference type="GO" id="GO:0004619">
    <property type="term" value="F:phosphoglycerate mutase activity"/>
    <property type="evidence" value="ECO:0007669"/>
    <property type="project" value="UniProtKB-UniRule"/>
</dbReference>
<evidence type="ECO:0000256" key="3">
    <source>
        <dbReference type="ARBA" id="ARBA00004798"/>
    </source>
</evidence>
<dbReference type="GO" id="GO:0006096">
    <property type="term" value="P:glycolytic process"/>
    <property type="evidence" value="ECO:0007669"/>
    <property type="project" value="UniProtKB-UniRule"/>
</dbReference>
<dbReference type="NCBIfam" id="TIGR01307">
    <property type="entry name" value="pgm_bpd_ind"/>
    <property type="match status" value="1"/>
</dbReference>
<sequence length="533" mass="56111">MIAAKSALPFEKPKGPVVLCILDGWGYRTEPENNGIAQANTPNWNRLLASCPRSLLDASELHVGLPVGQMGNSEVGHMNLGAGRKVMQDLPRIDLAIQDGSLAQAPEIAQLVAKLKASGGACHLLGLLSPGGVHSHQDHMAALARILAAQGIAVKVHAFLDGRDTPPKAAREYMARFLADIGDAATVATVTGRFFAMDRDNRWERVTQAYEVIVNGAGKAALDALSAVTAAYEAGETDEFVSPTAIGAYAGMQDGDGLLVANFRADRAREILTALVDPAFDKFPRSRLVRFAGTLGMVEYSTALASFMPCLFPSTELANVLGKVVADAGMTQLRIAETEKYAHVTFFLNGGKETEFPGENRILVPSPKVKTYDLQPEMSAPEVTDKLEAAILSGQYDLIVVNYANGDMVGHTGIMAAAIKAAETIDGALGRLEAAIKQAGGVMLVTADHGNIEMMEDPGTHEAHTAHTLNRVPAILVNGPAGAVGLADGILADVAPTLLQLLGVPQPEEMTGRSLIRMEAGASAAKAEARATA</sequence>
<keyword evidence="7 9" id="KW-0464">Manganese</keyword>
<accession>A0A154W4L3</accession>
<evidence type="ECO:0000256" key="2">
    <source>
        <dbReference type="ARBA" id="ARBA00002315"/>
    </source>
</evidence>
<dbReference type="Gene3D" id="3.40.1450.10">
    <property type="entry name" value="BPG-independent phosphoglycerate mutase, domain B"/>
    <property type="match status" value="1"/>
</dbReference>
<evidence type="ECO:0000256" key="9">
    <source>
        <dbReference type="HAMAP-Rule" id="MF_01038"/>
    </source>
</evidence>
<gene>
    <name evidence="9" type="primary">gpmI</name>
    <name evidence="16" type="ORF">AUP43_01900</name>
</gene>
<dbReference type="PIRSF" id="PIRSF001492">
    <property type="entry name" value="IPGAM"/>
    <property type="match status" value="1"/>
</dbReference>
<evidence type="ECO:0000256" key="11">
    <source>
        <dbReference type="PIRSR" id="PIRSR001492-1"/>
    </source>
</evidence>
<dbReference type="UniPathway" id="UPA00109">
    <property type="reaction ID" value="UER00186"/>
</dbReference>
<dbReference type="AlphaFoldDB" id="A0A154W4L3"/>
<feature type="binding site" evidence="9 12">
    <location>
        <position position="340"/>
    </location>
    <ligand>
        <name>substrate</name>
    </ligand>
</feature>
<evidence type="ECO:0000256" key="13">
    <source>
        <dbReference type="PIRSR" id="PIRSR001492-3"/>
    </source>
</evidence>
<evidence type="ECO:0000256" key="12">
    <source>
        <dbReference type="PIRSR" id="PIRSR001492-2"/>
    </source>
</evidence>
<comment type="catalytic activity">
    <reaction evidence="1 9">
        <text>(2R)-2-phosphoglycerate = (2R)-3-phosphoglycerate</text>
        <dbReference type="Rhea" id="RHEA:15901"/>
        <dbReference type="ChEBI" id="CHEBI:58272"/>
        <dbReference type="ChEBI" id="CHEBI:58289"/>
        <dbReference type="EC" id="5.4.2.12"/>
    </reaction>
</comment>
<evidence type="ECO:0000259" key="15">
    <source>
        <dbReference type="Pfam" id="PF06415"/>
    </source>
</evidence>
<evidence type="ECO:0000256" key="6">
    <source>
        <dbReference type="ARBA" id="ARBA00023152"/>
    </source>
</evidence>
<feature type="binding site" evidence="9 12">
    <location>
        <begin position="163"/>
        <end position="164"/>
    </location>
    <ligand>
        <name>substrate</name>
    </ligand>
</feature>
<keyword evidence="8 9" id="KW-0413">Isomerase</keyword>
<dbReference type="GO" id="GO:0030145">
    <property type="term" value="F:manganese ion binding"/>
    <property type="evidence" value="ECO:0007669"/>
    <property type="project" value="UniProtKB-UniRule"/>
</dbReference>
<dbReference type="CDD" id="cd16010">
    <property type="entry name" value="iPGM"/>
    <property type="match status" value="1"/>
</dbReference>
<dbReference type="InterPro" id="IPR005995">
    <property type="entry name" value="Pgm_bpd_ind"/>
</dbReference>
<evidence type="ECO:0000256" key="5">
    <source>
        <dbReference type="ARBA" id="ARBA00022723"/>
    </source>
</evidence>
<dbReference type="SUPFAM" id="SSF53649">
    <property type="entry name" value="Alkaline phosphatase-like"/>
    <property type="match status" value="1"/>
</dbReference>
<dbReference type="HAMAP" id="MF_01038">
    <property type="entry name" value="GpmI"/>
    <property type="match status" value="1"/>
</dbReference>
<feature type="binding site" evidence="9 12">
    <location>
        <position position="193"/>
    </location>
    <ligand>
        <name>substrate</name>
    </ligand>
</feature>
<evidence type="ECO:0000313" key="16">
    <source>
        <dbReference type="EMBL" id="KZD08403.1"/>
    </source>
</evidence>
<comment type="similarity">
    <text evidence="4 9">Belongs to the BPG-independent phosphoglycerate mutase family.</text>
</comment>
<dbReference type="SUPFAM" id="SSF64158">
    <property type="entry name" value="2,3-Bisphosphoglycerate-independent phosphoglycerate mutase, substrate-binding domain"/>
    <property type="match status" value="1"/>
</dbReference>
<feature type="binding site" evidence="9 13">
    <location>
        <position position="407"/>
    </location>
    <ligand>
        <name>Mn(2+)</name>
        <dbReference type="ChEBI" id="CHEBI:29035"/>
        <label>1</label>
    </ligand>
</feature>
<feature type="binding site" evidence="9 13">
    <location>
        <position position="73"/>
    </location>
    <ligand>
        <name>Mn(2+)</name>
        <dbReference type="ChEBI" id="CHEBI:29035"/>
        <label>2</label>
    </ligand>
</feature>
<dbReference type="Pfam" id="PF01676">
    <property type="entry name" value="Metalloenzyme"/>
    <property type="match status" value="1"/>
</dbReference>